<reference evidence="1" key="1">
    <citation type="journal article" date="2021" name="Proc. Natl. Acad. Sci. U.S.A.">
        <title>A Catalog of Tens of Thousands of Viruses from Human Metagenomes Reveals Hidden Associations with Chronic Diseases.</title>
        <authorList>
            <person name="Tisza M.J."/>
            <person name="Buck C.B."/>
        </authorList>
    </citation>
    <scope>NUCLEOTIDE SEQUENCE</scope>
    <source>
        <strain evidence="1">Cty1O100</strain>
    </source>
</reference>
<accession>A0A8S5Q3L8</accession>
<proteinExistence type="predicted"/>
<protein>
    <submittedName>
        <fullName evidence="1">Uncharacterized protein</fullName>
    </submittedName>
</protein>
<name>A0A8S5Q3L8_9CAUD</name>
<sequence length="327" mass="37179">MSKYQIEIIAESDKLNIMRYAKPMWMGKDIEPRVCNHTCFLGNQYWSLSLDMNAYGLQEEKYKRMNVFPAPVIFSPRYKAVKQGTIWVSDLRAQVLDIIREMKDVDIEKFPHAYPLQLAECRGAVVIEDKKFPITLIEHATRLMFLAGMEAVDVDIEDRLISFVGYHKCELVAAVTVATVDYADKYCDKVLGSICLHPIDAAFNDVDSCLIHDTILSLDNLDSFVSEECKKMNNLYAVELAMYHTVYVLAKDETTACEIAMRETSSIDFTDGFEVGNVESIDYFDIEGTNCDVKTEDGTINESKLKHLGFIDDNEDEEENSDDGNKT</sequence>
<dbReference type="EMBL" id="BK015572">
    <property type="protein sequence ID" value="DAE13902.1"/>
    <property type="molecule type" value="Genomic_DNA"/>
</dbReference>
<organism evidence="1">
    <name type="scientific">Siphoviridae sp. cty1O100</name>
    <dbReference type="NCBI Taxonomy" id="2825743"/>
    <lineage>
        <taxon>Viruses</taxon>
        <taxon>Duplodnaviria</taxon>
        <taxon>Heunggongvirae</taxon>
        <taxon>Uroviricota</taxon>
        <taxon>Caudoviricetes</taxon>
    </lineage>
</organism>
<evidence type="ECO:0000313" key="1">
    <source>
        <dbReference type="EMBL" id="DAE13902.1"/>
    </source>
</evidence>